<evidence type="ECO:0000313" key="5">
    <source>
        <dbReference type="Proteomes" id="UP000001396"/>
    </source>
</evidence>
<dbReference type="RefSeq" id="XP_020437485.1">
    <property type="nucleotide sequence ID" value="XM_020573368.1"/>
</dbReference>
<evidence type="ECO:0000256" key="2">
    <source>
        <dbReference type="SAM" id="MobiDB-lite"/>
    </source>
</evidence>
<keyword evidence="1" id="KW-0689">Ribosomal protein</keyword>
<accession>D3AZJ7</accession>
<evidence type="ECO:0000256" key="1">
    <source>
        <dbReference type="PROSITE-ProRule" id="PRU00268"/>
    </source>
</evidence>
<protein>
    <recommendedName>
        <fullName evidence="3">S5 DRBM domain-containing protein</fullName>
    </recommendedName>
</protein>
<dbReference type="GO" id="GO:0003735">
    <property type="term" value="F:structural constituent of ribosome"/>
    <property type="evidence" value="ECO:0007669"/>
    <property type="project" value="UniProtKB-UniRule"/>
</dbReference>
<keyword evidence="1" id="KW-0687">Ribonucleoprotein</keyword>
<dbReference type="PANTHER" id="PTHR48277:SF1">
    <property type="entry name" value="MITOCHONDRIAL RIBOSOMAL PROTEIN S5"/>
    <property type="match status" value="1"/>
</dbReference>
<dbReference type="GO" id="GO:0003723">
    <property type="term" value="F:RNA binding"/>
    <property type="evidence" value="ECO:0007669"/>
    <property type="project" value="InterPro"/>
</dbReference>
<evidence type="ECO:0000313" key="4">
    <source>
        <dbReference type="EMBL" id="EFA85376.1"/>
    </source>
</evidence>
<dbReference type="GeneID" id="31357904"/>
<dbReference type="GO" id="GO:0005840">
    <property type="term" value="C:ribosome"/>
    <property type="evidence" value="ECO:0007669"/>
    <property type="project" value="UniProtKB-KW"/>
</dbReference>
<dbReference type="AlphaFoldDB" id="D3AZJ7"/>
<dbReference type="PROSITE" id="PS50881">
    <property type="entry name" value="S5_DSRBD"/>
    <property type="match status" value="1"/>
</dbReference>
<proteinExistence type="predicted"/>
<dbReference type="SUPFAM" id="SSF54768">
    <property type="entry name" value="dsRNA-binding domain-like"/>
    <property type="match status" value="1"/>
</dbReference>
<comment type="caution">
    <text evidence="4">The sequence shown here is derived from an EMBL/GenBank/DDBJ whole genome shotgun (WGS) entry which is preliminary data.</text>
</comment>
<dbReference type="InParanoid" id="D3AZJ7"/>
<feature type="domain" description="S5 DRBM" evidence="3">
    <location>
        <begin position="169"/>
        <end position="232"/>
    </location>
</feature>
<dbReference type="GO" id="GO:1990904">
    <property type="term" value="C:ribonucleoprotein complex"/>
    <property type="evidence" value="ECO:0007669"/>
    <property type="project" value="UniProtKB-UniRule"/>
</dbReference>
<dbReference type="GO" id="GO:0006412">
    <property type="term" value="P:translation"/>
    <property type="evidence" value="ECO:0007669"/>
    <property type="project" value="InterPro"/>
</dbReference>
<sequence>MIETRTHRQSANDVKIENSVILDNIVTDYSDRKENSDDDVDKKSTTGNSNGLMSYSKSSKKPMSAEEADDIRQTIHVSNALDEQYQPNAYSGHYVRDPHRKPFKSPFSPKDVGRIRTTKQMLDAQHNKTVDVEDDIIDDDEQVDENGEMELGDGESMEPNMDEEENEMNEHFIVDVGRHVKVTKGGRINSFSTLVFIGNGAGTGGLGYGKGETAGVALQRASRDAERNAITINRYLDRTLPSGLDLKFRSTKIRFFKTGMTDMSLSGEKQDIILESLGLHGVDFRTYGRRSWRNIFNEKRETLRDLMASNIPNRQSDPYNFGLVGKFLYDLEKPIDREQETADLLCNSIRDLEDDASFNEESMVDNDHSELERGTVDPMSRYKRKQFIASQKVEDSRKLHTQIRH</sequence>
<dbReference type="InterPro" id="IPR013810">
    <property type="entry name" value="Ribosomal_uS5_N"/>
</dbReference>
<organism evidence="4 5">
    <name type="scientific">Heterostelium pallidum (strain ATCC 26659 / Pp 5 / PN500)</name>
    <name type="common">Cellular slime mold</name>
    <name type="synonym">Polysphondylium pallidum</name>
    <dbReference type="NCBI Taxonomy" id="670386"/>
    <lineage>
        <taxon>Eukaryota</taxon>
        <taxon>Amoebozoa</taxon>
        <taxon>Evosea</taxon>
        <taxon>Eumycetozoa</taxon>
        <taxon>Dictyostelia</taxon>
        <taxon>Acytosteliales</taxon>
        <taxon>Acytosteliaceae</taxon>
        <taxon>Heterostelium</taxon>
    </lineage>
</organism>
<dbReference type="STRING" id="670386.D3AZJ7"/>
<reference evidence="4 5" key="1">
    <citation type="journal article" date="2011" name="Genome Res.">
        <title>Phylogeny-wide analysis of social amoeba genomes highlights ancient origins for complex intercellular communication.</title>
        <authorList>
            <person name="Heidel A.J."/>
            <person name="Lawal H.M."/>
            <person name="Felder M."/>
            <person name="Schilde C."/>
            <person name="Helps N.R."/>
            <person name="Tunggal B."/>
            <person name="Rivero F."/>
            <person name="John U."/>
            <person name="Schleicher M."/>
            <person name="Eichinger L."/>
            <person name="Platzer M."/>
            <person name="Noegel A.A."/>
            <person name="Schaap P."/>
            <person name="Gloeckner G."/>
        </authorList>
    </citation>
    <scope>NUCLEOTIDE SEQUENCE [LARGE SCALE GENOMIC DNA]</scope>
    <source>
        <strain evidence="5">ATCC 26659 / Pp 5 / PN500</strain>
    </source>
</reference>
<evidence type="ECO:0000259" key="3">
    <source>
        <dbReference type="PROSITE" id="PS50881"/>
    </source>
</evidence>
<feature type="region of interest" description="Disordered" evidence="2">
    <location>
        <begin position="30"/>
        <end position="111"/>
    </location>
</feature>
<dbReference type="InterPro" id="IPR000851">
    <property type="entry name" value="Ribosomal_uS5"/>
</dbReference>
<dbReference type="Gene3D" id="3.30.160.20">
    <property type="match status" value="1"/>
</dbReference>
<dbReference type="EMBL" id="ADBJ01000008">
    <property type="protein sequence ID" value="EFA85376.1"/>
    <property type="molecule type" value="Genomic_DNA"/>
</dbReference>
<dbReference type="PANTHER" id="PTHR48277">
    <property type="entry name" value="MITOCHONDRIAL RIBOSOMAL PROTEIN S5"/>
    <property type="match status" value="1"/>
</dbReference>
<dbReference type="Pfam" id="PF00333">
    <property type="entry name" value="Ribosomal_S5"/>
    <property type="match status" value="1"/>
</dbReference>
<name>D3AZJ7_HETP5</name>
<gene>
    <name evidence="4" type="ORF">PPL_02379</name>
</gene>
<feature type="compositionally biased region" description="Polar residues" evidence="2">
    <location>
        <begin position="45"/>
        <end position="55"/>
    </location>
</feature>
<dbReference type="Proteomes" id="UP000001396">
    <property type="component" value="Unassembled WGS sequence"/>
</dbReference>
<keyword evidence="5" id="KW-1185">Reference proteome</keyword>
<feature type="compositionally biased region" description="Basic and acidic residues" evidence="2">
    <location>
        <begin position="30"/>
        <end position="44"/>
    </location>
</feature>